<organism evidence="1 2">
    <name type="scientific">Candidatus Danuiimicrobium aquiferis</name>
    <dbReference type="NCBI Taxonomy" id="1801832"/>
    <lineage>
        <taxon>Bacteria</taxon>
        <taxon>Pseudomonadati</taxon>
        <taxon>Candidatus Omnitrophota</taxon>
        <taxon>Candidatus Danuiimicrobium</taxon>
    </lineage>
</organism>
<comment type="caution">
    <text evidence="1">The sequence shown here is derived from an EMBL/GenBank/DDBJ whole genome shotgun (WGS) entry which is preliminary data.</text>
</comment>
<dbReference type="Proteomes" id="UP000178187">
    <property type="component" value="Unassembled WGS sequence"/>
</dbReference>
<protein>
    <submittedName>
        <fullName evidence="1">Uncharacterized protein</fullName>
    </submittedName>
</protein>
<name>A0A1G1KWB3_9BACT</name>
<sequence>MNRRIQKMENRDCKSENKTNYEQLESNFYQKASFIFGDNWKDMINGIVMPAGIERKADTIEEQEYHNSGHALSFFSMATYAILNGMNLPNSSGNAVNRIVAHLVCLKEFTPTGDYRLSLLIDRLIEVLLIEQPSDKMTWCKFLTQYRILICSFASYYGHRNSKQGKNECFEMCSFRKLQDILSGRHYFKIWWLKPRVRKIMRKVQIFFKESLQNLKRRTLVHA</sequence>
<evidence type="ECO:0000313" key="1">
    <source>
        <dbReference type="EMBL" id="OGW97207.1"/>
    </source>
</evidence>
<accession>A0A1G1KWB3</accession>
<proteinExistence type="predicted"/>
<evidence type="ECO:0000313" key="2">
    <source>
        <dbReference type="Proteomes" id="UP000178187"/>
    </source>
</evidence>
<dbReference type="EMBL" id="MHFR01000043">
    <property type="protein sequence ID" value="OGW97207.1"/>
    <property type="molecule type" value="Genomic_DNA"/>
</dbReference>
<reference evidence="1 2" key="1">
    <citation type="journal article" date="2016" name="Nat. Commun.">
        <title>Thousands of microbial genomes shed light on interconnected biogeochemical processes in an aquifer system.</title>
        <authorList>
            <person name="Anantharaman K."/>
            <person name="Brown C.T."/>
            <person name="Hug L.A."/>
            <person name="Sharon I."/>
            <person name="Castelle C.J."/>
            <person name="Probst A.J."/>
            <person name="Thomas B.C."/>
            <person name="Singh A."/>
            <person name="Wilkins M.J."/>
            <person name="Karaoz U."/>
            <person name="Brodie E.L."/>
            <person name="Williams K.H."/>
            <person name="Hubbard S.S."/>
            <person name="Banfield J.F."/>
        </authorList>
    </citation>
    <scope>NUCLEOTIDE SEQUENCE [LARGE SCALE GENOMIC DNA]</scope>
</reference>
<gene>
    <name evidence="1" type="ORF">A3G33_08510</name>
</gene>
<dbReference type="AlphaFoldDB" id="A0A1G1KWB3"/>